<organism evidence="5 6">
    <name type="scientific">Gottfriedia endophytica</name>
    <dbReference type="NCBI Taxonomy" id="2820819"/>
    <lineage>
        <taxon>Bacteria</taxon>
        <taxon>Bacillati</taxon>
        <taxon>Bacillota</taxon>
        <taxon>Bacilli</taxon>
        <taxon>Bacillales</taxon>
        <taxon>Bacillaceae</taxon>
        <taxon>Gottfriedia</taxon>
    </lineage>
</organism>
<dbReference type="InterPro" id="IPR015797">
    <property type="entry name" value="NUDIX_hydrolase-like_dom_sf"/>
</dbReference>
<dbReference type="PANTHER" id="PTHR43046:SF2">
    <property type="entry name" value="8-OXO-DGTP DIPHOSPHATASE-RELATED"/>
    <property type="match status" value="1"/>
</dbReference>
<sequence>MGYIMDLRKIVGSRPLVMVGANVIILDSNNRILLQLRTDNHSWGLPGGSMEIGENLEDVAKRELKEETGLTANHLSLFNIFSGDEFYYKYPHGDEVYNVVATYICTDYKGRLQKDTEEVKELKFFSFKELPSKISPPDFPIVSLFIDTFSKKEC</sequence>
<keyword evidence="6" id="KW-1185">Reference proteome</keyword>
<evidence type="ECO:0000256" key="3">
    <source>
        <dbReference type="RuleBase" id="RU003476"/>
    </source>
</evidence>
<proteinExistence type="inferred from homology"/>
<protein>
    <submittedName>
        <fullName evidence="5">NUDIX hydrolase</fullName>
    </submittedName>
</protein>
<dbReference type="AlphaFoldDB" id="A0A940SK38"/>
<dbReference type="PANTHER" id="PTHR43046">
    <property type="entry name" value="GDP-MANNOSE MANNOSYL HYDROLASE"/>
    <property type="match status" value="1"/>
</dbReference>
<dbReference type="Proteomes" id="UP000682134">
    <property type="component" value="Unassembled WGS sequence"/>
</dbReference>
<feature type="domain" description="Nudix hydrolase" evidence="4">
    <location>
        <begin position="16"/>
        <end position="147"/>
    </location>
</feature>
<evidence type="ECO:0000256" key="1">
    <source>
        <dbReference type="ARBA" id="ARBA00001946"/>
    </source>
</evidence>
<dbReference type="EMBL" id="JAGIYQ010000003">
    <property type="protein sequence ID" value="MBP0724848.1"/>
    <property type="molecule type" value="Genomic_DNA"/>
</dbReference>
<evidence type="ECO:0000313" key="6">
    <source>
        <dbReference type="Proteomes" id="UP000682134"/>
    </source>
</evidence>
<evidence type="ECO:0000256" key="2">
    <source>
        <dbReference type="ARBA" id="ARBA00022801"/>
    </source>
</evidence>
<dbReference type="InterPro" id="IPR000086">
    <property type="entry name" value="NUDIX_hydrolase_dom"/>
</dbReference>
<evidence type="ECO:0000313" key="5">
    <source>
        <dbReference type="EMBL" id="MBP0724848.1"/>
    </source>
</evidence>
<dbReference type="PRINTS" id="PR00502">
    <property type="entry name" value="NUDIXFAMILY"/>
</dbReference>
<gene>
    <name evidence="5" type="ORF">J5Y03_06540</name>
</gene>
<evidence type="ECO:0000259" key="4">
    <source>
        <dbReference type="PROSITE" id="PS51462"/>
    </source>
</evidence>
<dbReference type="InterPro" id="IPR020476">
    <property type="entry name" value="Nudix_hydrolase"/>
</dbReference>
<dbReference type="PROSITE" id="PS51462">
    <property type="entry name" value="NUDIX"/>
    <property type="match status" value="1"/>
</dbReference>
<dbReference type="SUPFAM" id="SSF55811">
    <property type="entry name" value="Nudix"/>
    <property type="match status" value="1"/>
</dbReference>
<dbReference type="RefSeq" id="WP_209403775.1">
    <property type="nucleotide sequence ID" value="NZ_JAGIYQ010000003.1"/>
</dbReference>
<dbReference type="GO" id="GO:0016787">
    <property type="term" value="F:hydrolase activity"/>
    <property type="evidence" value="ECO:0007669"/>
    <property type="project" value="UniProtKB-KW"/>
</dbReference>
<name>A0A940SK38_9BACI</name>
<comment type="caution">
    <text evidence="5">The sequence shown here is derived from an EMBL/GenBank/DDBJ whole genome shotgun (WGS) entry which is preliminary data.</text>
</comment>
<reference evidence="5" key="1">
    <citation type="submission" date="2021-04" db="EMBL/GenBank/DDBJ databases">
        <title>Genome seq and assembly of Bacillus sp.</title>
        <authorList>
            <person name="Chhetri G."/>
        </authorList>
    </citation>
    <scope>NUCLEOTIDE SEQUENCE</scope>
    <source>
        <strain evidence="5">RG28</strain>
    </source>
</reference>
<dbReference type="Pfam" id="PF00293">
    <property type="entry name" value="NUDIX"/>
    <property type="match status" value="1"/>
</dbReference>
<dbReference type="Gene3D" id="3.90.79.10">
    <property type="entry name" value="Nucleoside Triphosphate Pyrophosphohydrolase"/>
    <property type="match status" value="1"/>
</dbReference>
<comment type="cofactor">
    <cofactor evidence="1">
        <name>Mg(2+)</name>
        <dbReference type="ChEBI" id="CHEBI:18420"/>
    </cofactor>
</comment>
<accession>A0A940SK38</accession>
<dbReference type="CDD" id="cd04677">
    <property type="entry name" value="NUDIX_Hydrolase"/>
    <property type="match status" value="1"/>
</dbReference>
<comment type="similarity">
    <text evidence="3">Belongs to the Nudix hydrolase family.</text>
</comment>
<dbReference type="PROSITE" id="PS00893">
    <property type="entry name" value="NUDIX_BOX"/>
    <property type="match status" value="1"/>
</dbReference>
<keyword evidence="2 3" id="KW-0378">Hydrolase</keyword>
<dbReference type="InterPro" id="IPR020084">
    <property type="entry name" value="NUDIX_hydrolase_CS"/>
</dbReference>